<dbReference type="AlphaFoldDB" id="A0A397JFD0"/>
<gene>
    <name evidence="1" type="ORF">Glove_59g3</name>
</gene>
<organism evidence="1 2">
    <name type="scientific">Diversispora epigaea</name>
    <dbReference type="NCBI Taxonomy" id="1348612"/>
    <lineage>
        <taxon>Eukaryota</taxon>
        <taxon>Fungi</taxon>
        <taxon>Fungi incertae sedis</taxon>
        <taxon>Mucoromycota</taxon>
        <taxon>Glomeromycotina</taxon>
        <taxon>Glomeromycetes</taxon>
        <taxon>Diversisporales</taxon>
        <taxon>Diversisporaceae</taxon>
        <taxon>Diversispora</taxon>
    </lineage>
</organism>
<dbReference type="EMBL" id="PQFF01000056">
    <property type="protein sequence ID" value="RHZ85862.1"/>
    <property type="molecule type" value="Genomic_DNA"/>
</dbReference>
<keyword evidence="2" id="KW-1185">Reference proteome</keyword>
<proteinExistence type="predicted"/>
<name>A0A397JFD0_9GLOM</name>
<reference evidence="1 2" key="1">
    <citation type="submission" date="2018-08" db="EMBL/GenBank/DDBJ databases">
        <title>Genome and evolution of the arbuscular mycorrhizal fungus Diversispora epigaea (formerly Glomus versiforme) and its bacterial endosymbionts.</title>
        <authorList>
            <person name="Sun X."/>
            <person name="Fei Z."/>
            <person name="Harrison M."/>
        </authorList>
    </citation>
    <scope>NUCLEOTIDE SEQUENCE [LARGE SCALE GENOMIC DNA]</scope>
    <source>
        <strain evidence="1 2">IT104</strain>
    </source>
</reference>
<evidence type="ECO:0000313" key="1">
    <source>
        <dbReference type="EMBL" id="RHZ85862.1"/>
    </source>
</evidence>
<comment type="caution">
    <text evidence="1">The sequence shown here is derived from an EMBL/GenBank/DDBJ whole genome shotgun (WGS) entry which is preliminary data.</text>
</comment>
<accession>A0A397JFD0</accession>
<dbReference type="Proteomes" id="UP000266861">
    <property type="component" value="Unassembled WGS sequence"/>
</dbReference>
<protein>
    <submittedName>
        <fullName evidence="1">Uncharacterized protein</fullName>
    </submittedName>
</protein>
<sequence>MNRMDYLIIKTFNSDNIIYVSGLARFYSIVVYKRMCQYIVENSNFVATIFVVDLDNYDYFVGLLVDGLFLDL</sequence>
<evidence type="ECO:0000313" key="2">
    <source>
        <dbReference type="Proteomes" id="UP000266861"/>
    </source>
</evidence>